<accession>A0A4S2L166</accession>
<comment type="caution">
    <text evidence="2">The sequence shown here is derived from an EMBL/GenBank/DDBJ whole genome shotgun (WGS) entry which is preliminary data.</text>
</comment>
<proteinExistence type="predicted"/>
<feature type="region of interest" description="Disordered" evidence="1">
    <location>
        <begin position="108"/>
        <end position="147"/>
    </location>
</feature>
<evidence type="ECO:0000256" key="1">
    <source>
        <dbReference type="SAM" id="MobiDB-lite"/>
    </source>
</evidence>
<dbReference type="Proteomes" id="UP000310200">
    <property type="component" value="Unassembled WGS sequence"/>
</dbReference>
<feature type="non-terminal residue" evidence="2">
    <location>
        <position position="316"/>
    </location>
</feature>
<reference evidence="2 3" key="1">
    <citation type="journal article" date="2019" name="Philos. Trans. R. Soc. Lond., B, Biol. Sci.">
        <title>Ant behaviour and brain gene expression of defending hosts depend on the ecological success of the intruding social parasite.</title>
        <authorList>
            <person name="Kaur R."/>
            <person name="Stoldt M."/>
            <person name="Jongepier E."/>
            <person name="Feldmeyer B."/>
            <person name="Menzel F."/>
            <person name="Bornberg-Bauer E."/>
            <person name="Foitzik S."/>
        </authorList>
    </citation>
    <scope>NUCLEOTIDE SEQUENCE [LARGE SCALE GENOMIC DNA]</scope>
    <source>
        <tissue evidence="2">Whole body</tissue>
    </source>
</reference>
<organism evidence="2 3">
    <name type="scientific">Temnothorax longispinosus</name>
    <dbReference type="NCBI Taxonomy" id="300112"/>
    <lineage>
        <taxon>Eukaryota</taxon>
        <taxon>Metazoa</taxon>
        <taxon>Ecdysozoa</taxon>
        <taxon>Arthropoda</taxon>
        <taxon>Hexapoda</taxon>
        <taxon>Insecta</taxon>
        <taxon>Pterygota</taxon>
        <taxon>Neoptera</taxon>
        <taxon>Endopterygota</taxon>
        <taxon>Hymenoptera</taxon>
        <taxon>Apocrita</taxon>
        <taxon>Aculeata</taxon>
        <taxon>Formicoidea</taxon>
        <taxon>Formicidae</taxon>
        <taxon>Myrmicinae</taxon>
        <taxon>Temnothorax</taxon>
    </lineage>
</organism>
<protein>
    <submittedName>
        <fullName evidence="2">Uncharacterized protein</fullName>
    </submittedName>
</protein>
<evidence type="ECO:0000313" key="3">
    <source>
        <dbReference type="Proteomes" id="UP000310200"/>
    </source>
</evidence>
<gene>
    <name evidence="2" type="ORF">DBV15_11995</name>
</gene>
<keyword evidence="3" id="KW-1185">Reference proteome</keyword>
<sequence>MSKRGPYKRYLEPGSTRDIPRSTVKRRKKVDLSDLDALQTNNSQNNQQISTFDHDLCTLEESSNNEINEPSSLRVYEESVFQDADNDNNNEVIEENVDDTIYFETNLDEVVDDTSDSETTNLSDTDIDDERENSNQSEENVGHEYPFLEEQLSASSTTSKGDVLLMTLAIGLRHSLPWIAITDILKMINVIFGERLVPDTKFLLHKYFSPEITSAVYHVYCPHCTKYLGIQESIRNLNNCECGFHLKEATSSFVEFNLKDQFKKLLSNKFVIKHLNYRFTRKKKNDEALEDIFDGKKYKENKCLEDELNLSYIFNT</sequence>
<dbReference type="EMBL" id="QBLH01000393">
    <property type="protein sequence ID" value="TGZ55846.1"/>
    <property type="molecule type" value="Genomic_DNA"/>
</dbReference>
<feature type="region of interest" description="Disordered" evidence="1">
    <location>
        <begin position="1"/>
        <end position="28"/>
    </location>
</feature>
<name>A0A4S2L166_9HYME</name>
<evidence type="ECO:0000313" key="2">
    <source>
        <dbReference type="EMBL" id="TGZ55846.1"/>
    </source>
</evidence>
<dbReference type="AlphaFoldDB" id="A0A4S2L166"/>